<keyword evidence="2" id="KW-1185">Reference proteome</keyword>
<evidence type="ECO:0000313" key="1">
    <source>
        <dbReference type="EMBL" id="MBD2535685.1"/>
    </source>
</evidence>
<protein>
    <submittedName>
        <fullName evidence="1">Uncharacterized protein</fullName>
    </submittedName>
</protein>
<dbReference type="EMBL" id="JACJSI010000314">
    <property type="protein sequence ID" value="MBD2535685.1"/>
    <property type="molecule type" value="Genomic_DNA"/>
</dbReference>
<accession>A0ABR8E338</accession>
<organism evidence="1 2">
    <name type="scientific">Nostoc flagelliforme FACHB-838</name>
    <dbReference type="NCBI Taxonomy" id="2692904"/>
    <lineage>
        <taxon>Bacteria</taxon>
        <taxon>Bacillati</taxon>
        <taxon>Cyanobacteriota</taxon>
        <taxon>Cyanophyceae</taxon>
        <taxon>Nostocales</taxon>
        <taxon>Nostocaceae</taxon>
        <taxon>Nostoc</taxon>
    </lineage>
</organism>
<proteinExistence type="predicted"/>
<dbReference type="Proteomes" id="UP000623440">
    <property type="component" value="Unassembled WGS sequence"/>
</dbReference>
<sequence>MLDSSFIYISRTGYSKGWKQIATAVKDASNCGYQECDRVSVMSRWQSPLLNPWRKTIRLSDPVASYKSQIASVPTTVVVSLKQGHFMSGTKCIDIILFLKWTCIPQLEFFILLVTCDFRLGTCFCYCFNQMMHEYIDTRNYPYK</sequence>
<gene>
    <name evidence="1" type="ORF">H6G97_42505</name>
</gene>
<reference evidence="1 2" key="1">
    <citation type="journal article" date="2020" name="ISME J.">
        <title>Comparative genomics reveals insights into cyanobacterial evolution and habitat adaptation.</title>
        <authorList>
            <person name="Chen M.Y."/>
            <person name="Teng W.K."/>
            <person name="Zhao L."/>
            <person name="Hu C.X."/>
            <person name="Zhou Y.K."/>
            <person name="Han B.P."/>
            <person name="Song L.R."/>
            <person name="Shu W.S."/>
        </authorList>
    </citation>
    <scope>NUCLEOTIDE SEQUENCE [LARGE SCALE GENOMIC DNA]</scope>
    <source>
        <strain evidence="1 2">FACHB-838</strain>
    </source>
</reference>
<evidence type="ECO:0000313" key="2">
    <source>
        <dbReference type="Proteomes" id="UP000623440"/>
    </source>
</evidence>
<comment type="caution">
    <text evidence="1">The sequence shown here is derived from an EMBL/GenBank/DDBJ whole genome shotgun (WGS) entry which is preliminary data.</text>
</comment>
<name>A0ABR8E338_9NOSO</name>